<reference evidence="2" key="1">
    <citation type="submission" date="2016-05" db="EMBL/GenBank/DDBJ databases">
        <authorList>
            <person name="Naeem Raeece"/>
        </authorList>
    </citation>
    <scope>NUCLEOTIDE SEQUENCE [LARGE SCALE GENOMIC DNA]</scope>
</reference>
<dbReference type="AlphaFoldDB" id="A0A1A8X8L3"/>
<dbReference type="EMBL" id="FLQW01006229">
    <property type="protein sequence ID" value="SBT00159.1"/>
    <property type="molecule type" value="Genomic_DNA"/>
</dbReference>
<name>A0A1A8X8L3_PLAMA</name>
<dbReference type="Pfam" id="PF05795">
    <property type="entry name" value="Plasmodium_Vir"/>
    <property type="match status" value="1"/>
</dbReference>
<accession>A0A1A8X8L3</accession>
<proteinExistence type="predicted"/>
<dbReference type="Proteomes" id="UP000078597">
    <property type="component" value="Unassembled WGS sequence"/>
</dbReference>
<sequence length="128" mass="15751">MENFLKESYPYSIYNELNEQVKSATEDKYCNEFKKVKNDYQDKSIELCKKVTKLLDFVFKKSTHKEFKDYCTHYKYWVYQEVRNLFNESTSVSDIEDVIKKFYKLQLDLFNDHNRNDCSYRFDYKTLE</sequence>
<dbReference type="InterPro" id="IPR008780">
    <property type="entry name" value="Plasmodium_Vir"/>
</dbReference>
<feature type="non-terminal residue" evidence="1">
    <location>
        <position position="128"/>
    </location>
</feature>
<evidence type="ECO:0000313" key="1">
    <source>
        <dbReference type="EMBL" id="SBT00159.1"/>
    </source>
</evidence>
<organism evidence="1 2">
    <name type="scientific">Plasmodium malariae</name>
    <dbReference type="NCBI Taxonomy" id="5858"/>
    <lineage>
        <taxon>Eukaryota</taxon>
        <taxon>Sar</taxon>
        <taxon>Alveolata</taxon>
        <taxon>Apicomplexa</taxon>
        <taxon>Aconoidasida</taxon>
        <taxon>Haemosporida</taxon>
        <taxon>Plasmodiidae</taxon>
        <taxon>Plasmodium</taxon>
        <taxon>Plasmodium (Plasmodium)</taxon>
    </lineage>
</organism>
<gene>
    <name evidence="1" type="ORF">PMALA_074420</name>
</gene>
<protein>
    <submittedName>
        <fullName evidence="1">PIR Superfamily Protein</fullName>
    </submittedName>
</protein>
<evidence type="ECO:0000313" key="2">
    <source>
        <dbReference type="Proteomes" id="UP000078597"/>
    </source>
</evidence>